<feature type="compositionally biased region" description="Gly residues" evidence="3">
    <location>
        <begin position="273"/>
        <end position="287"/>
    </location>
</feature>
<evidence type="ECO:0000259" key="4">
    <source>
        <dbReference type="PROSITE" id="PS50102"/>
    </source>
</evidence>
<name>A0A835WHK6_9CHLO</name>
<dbReference type="SUPFAM" id="SSF54928">
    <property type="entry name" value="RNA-binding domain, RBD"/>
    <property type="match status" value="1"/>
</dbReference>
<evidence type="ECO:0000256" key="2">
    <source>
        <dbReference type="PROSITE-ProRule" id="PRU00176"/>
    </source>
</evidence>
<feature type="compositionally biased region" description="Basic and acidic residues" evidence="3">
    <location>
        <begin position="346"/>
        <end position="394"/>
    </location>
</feature>
<dbReference type="InterPro" id="IPR045844">
    <property type="entry name" value="RRM_Ist3-like"/>
</dbReference>
<reference evidence="5" key="1">
    <citation type="journal article" date="2020" name="bioRxiv">
        <title>Comparative genomics of Chlamydomonas.</title>
        <authorList>
            <person name="Craig R.J."/>
            <person name="Hasan A.R."/>
            <person name="Ness R.W."/>
            <person name="Keightley P.D."/>
        </authorList>
    </citation>
    <scope>NUCLEOTIDE SEQUENCE</scope>
    <source>
        <strain evidence="5">CCAP 11/173</strain>
    </source>
</reference>
<dbReference type="InterPro" id="IPR035979">
    <property type="entry name" value="RBD_domain_sf"/>
</dbReference>
<dbReference type="InterPro" id="IPR051847">
    <property type="entry name" value="RNA_proc/Spliceosome_comp"/>
</dbReference>
<feature type="compositionally biased region" description="Basic and acidic residues" evidence="3">
    <location>
        <begin position="288"/>
        <end position="334"/>
    </location>
</feature>
<sequence>MNPLTQIKNIQKATKREIETGTQDSASWHAKYKHSAYIFAGGLDYDLTEGDLLAVFAQWGEVVDLNLIRDKDSGKSKGFAFIAYEDQRSTVLATDNFNGAKVAGRTIRVEHVDNYKKRKAELEGEDPDAVGEEEEAARPPEEEAGRRDAPAGRSNGGPGRGRSPPPAGGGRSAAPADAPWMGSGSIFSLLQEARELEQSKKGPRGAETKIKEEPGISGRGATPPGPMGPPRPPKDRERDRERERDGDGGQERERARSGSAGPSFGPPRPPPRGGGGEDGAGPSSGRGGGDDRRGHERDGRDSRERDRERDRDRDRERGGGDGYGRGERPDDRRRGGGRSRSRSRSPRRDRDAGREREQGRAGDGGRDRERERDRGRDRSRSRERGRERGRDRSR</sequence>
<feature type="region of interest" description="Disordered" evidence="3">
    <location>
        <begin position="118"/>
        <end position="394"/>
    </location>
</feature>
<dbReference type="Pfam" id="PF00076">
    <property type="entry name" value="RRM_1"/>
    <property type="match status" value="1"/>
</dbReference>
<proteinExistence type="predicted"/>
<dbReference type="GO" id="GO:0071013">
    <property type="term" value="C:catalytic step 2 spliceosome"/>
    <property type="evidence" value="ECO:0007669"/>
    <property type="project" value="TreeGrafter"/>
</dbReference>
<dbReference type="Gene3D" id="3.30.70.330">
    <property type="match status" value="1"/>
</dbReference>
<dbReference type="AlphaFoldDB" id="A0A835WHK6"/>
<dbReference type="PANTHER" id="PTHR45880:SF1">
    <property type="entry name" value="RNA-BINDING MOTIF PROTEIN, X-LINKED 2"/>
    <property type="match status" value="1"/>
</dbReference>
<dbReference type="GO" id="GO:0000398">
    <property type="term" value="P:mRNA splicing, via spliceosome"/>
    <property type="evidence" value="ECO:0007669"/>
    <property type="project" value="InterPro"/>
</dbReference>
<dbReference type="SMART" id="SM00360">
    <property type="entry name" value="RRM"/>
    <property type="match status" value="1"/>
</dbReference>
<dbReference type="GO" id="GO:0003723">
    <property type="term" value="F:RNA binding"/>
    <property type="evidence" value="ECO:0007669"/>
    <property type="project" value="UniProtKB-UniRule"/>
</dbReference>
<dbReference type="InterPro" id="IPR000504">
    <property type="entry name" value="RRM_dom"/>
</dbReference>
<evidence type="ECO:0000313" key="6">
    <source>
        <dbReference type="Proteomes" id="UP000613740"/>
    </source>
</evidence>
<accession>A0A835WHK6</accession>
<feature type="compositionally biased region" description="Basic and acidic residues" evidence="3">
    <location>
        <begin position="192"/>
        <end position="214"/>
    </location>
</feature>
<dbReference type="GO" id="GO:0005686">
    <property type="term" value="C:U2 snRNP"/>
    <property type="evidence" value="ECO:0007669"/>
    <property type="project" value="TreeGrafter"/>
</dbReference>
<dbReference type="GO" id="GO:0071011">
    <property type="term" value="C:precatalytic spliceosome"/>
    <property type="evidence" value="ECO:0007669"/>
    <property type="project" value="TreeGrafter"/>
</dbReference>
<feature type="domain" description="RRM" evidence="4">
    <location>
        <begin position="36"/>
        <end position="114"/>
    </location>
</feature>
<dbReference type="EMBL" id="JAEHOD010000020">
    <property type="protein sequence ID" value="KAG2447734.1"/>
    <property type="molecule type" value="Genomic_DNA"/>
</dbReference>
<feature type="compositionally biased region" description="Acidic residues" evidence="3">
    <location>
        <begin position="123"/>
        <end position="135"/>
    </location>
</feature>
<protein>
    <recommendedName>
        <fullName evidence="4">RRM domain-containing protein</fullName>
    </recommendedName>
</protein>
<evidence type="ECO:0000256" key="3">
    <source>
        <dbReference type="SAM" id="MobiDB-lite"/>
    </source>
</evidence>
<evidence type="ECO:0000313" key="5">
    <source>
        <dbReference type="EMBL" id="KAG2447734.1"/>
    </source>
</evidence>
<organism evidence="5 6">
    <name type="scientific">Chlamydomonas schloesseri</name>
    <dbReference type="NCBI Taxonomy" id="2026947"/>
    <lineage>
        <taxon>Eukaryota</taxon>
        <taxon>Viridiplantae</taxon>
        <taxon>Chlorophyta</taxon>
        <taxon>core chlorophytes</taxon>
        <taxon>Chlorophyceae</taxon>
        <taxon>CS clade</taxon>
        <taxon>Chlamydomonadales</taxon>
        <taxon>Chlamydomonadaceae</taxon>
        <taxon>Chlamydomonas</taxon>
    </lineage>
</organism>
<dbReference type="PROSITE" id="PS50102">
    <property type="entry name" value="RRM"/>
    <property type="match status" value="1"/>
</dbReference>
<evidence type="ECO:0000256" key="1">
    <source>
        <dbReference type="ARBA" id="ARBA00022884"/>
    </source>
</evidence>
<feature type="compositionally biased region" description="Basic and acidic residues" evidence="3">
    <location>
        <begin position="136"/>
        <end position="150"/>
    </location>
</feature>
<feature type="compositionally biased region" description="Basic and acidic residues" evidence="3">
    <location>
        <begin position="232"/>
        <end position="256"/>
    </location>
</feature>
<dbReference type="InterPro" id="IPR012677">
    <property type="entry name" value="Nucleotide-bd_a/b_plait_sf"/>
</dbReference>
<dbReference type="OrthoDB" id="2573941at2759"/>
<dbReference type="PANTHER" id="PTHR45880">
    <property type="entry name" value="RNA-BINDING MOTIF PROTEIN, X-LINKED 2"/>
    <property type="match status" value="1"/>
</dbReference>
<keyword evidence="6" id="KW-1185">Reference proteome</keyword>
<gene>
    <name evidence="5" type="ORF">HYH02_007194</name>
</gene>
<dbReference type="Proteomes" id="UP000613740">
    <property type="component" value="Unassembled WGS sequence"/>
</dbReference>
<feature type="compositionally biased region" description="Basic residues" evidence="3">
    <location>
        <begin position="335"/>
        <end position="345"/>
    </location>
</feature>
<comment type="caution">
    <text evidence="5">The sequence shown here is derived from an EMBL/GenBank/DDBJ whole genome shotgun (WGS) entry which is preliminary data.</text>
</comment>
<dbReference type="CDD" id="cd12411">
    <property type="entry name" value="RRM_ist3_like"/>
    <property type="match status" value="1"/>
</dbReference>
<keyword evidence="1 2" id="KW-0694">RNA-binding</keyword>